<dbReference type="Pfam" id="PF07732">
    <property type="entry name" value="Cu-oxidase_3"/>
    <property type="match status" value="1"/>
</dbReference>
<dbReference type="Pfam" id="PF00394">
    <property type="entry name" value="Cu-oxidase"/>
    <property type="match status" value="1"/>
</dbReference>
<evidence type="ECO:0000259" key="14">
    <source>
        <dbReference type="Pfam" id="PF07731"/>
    </source>
</evidence>
<dbReference type="CDD" id="cd13849">
    <property type="entry name" value="CuRO_1_LCC_plant"/>
    <property type="match status" value="1"/>
</dbReference>
<proteinExistence type="inferred from homology"/>
<dbReference type="InterPro" id="IPR008972">
    <property type="entry name" value="Cupredoxin"/>
</dbReference>
<evidence type="ECO:0000256" key="2">
    <source>
        <dbReference type="ARBA" id="ARBA00004271"/>
    </source>
</evidence>
<dbReference type="OMA" id="CDIAPGS"/>
<dbReference type="GO" id="GO:0005507">
    <property type="term" value="F:copper ion binding"/>
    <property type="evidence" value="ECO:0007669"/>
    <property type="project" value="InterPro"/>
</dbReference>
<evidence type="ECO:0000256" key="10">
    <source>
        <dbReference type="ARBA" id="ARBA00023008"/>
    </source>
</evidence>
<evidence type="ECO:0000256" key="5">
    <source>
        <dbReference type="ARBA" id="ARBA00022523"/>
    </source>
</evidence>
<dbReference type="Pfam" id="PF07731">
    <property type="entry name" value="Cu-oxidase_2"/>
    <property type="match status" value="1"/>
</dbReference>
<evidence type="ECO:0000256" key="8">
    <source>
        <dbReference type="ARBA" id="ARBA00022737"/>
    </source>
</evidence>
<dbReference type="PROSITE" id="PS00079">
    <property type="entry name" value="MULTICOPPER_OXIDASE1"/>
    <property type="match status" value="1"/>
</dbReference>
<dbReference type="NCBIfam" id="TIGR03389">
    <property type="entry name" value="laccase"/>
    <property type="match status" value="1"/>
</dbReference>
<keyword evidence="9 12" id="KW-0560">Oxidoreductase</keyword>
<evidence type="ECO:0000259" key="13">
    <source>
        <dbReference type="Pfam" id="PF00394"/>
    </source>
</evidence>
<accession>A0A200R4S8</accession>
<keyword evidence="11 12" id="KW-0439">Lignin degradation</keyword>
<evidence type="ECO:0000256" key="4">
    <source>
        <dbReference type="ARBA" id="ARBA00012297"/>
    </source>
</evidence>
<sequence length="574" mass="63065">MARLIFLLLVCSTIALALLASTTSASIVEHTFNVGNLTVNKLCQNHVITAVNDSLPGPTIRVNEGDTLIVHVFNKSPYNLTIHWHGIFQLFSGWADGPEYATQCPIPPGNSYTYKFNITGQDGTLWWHAHSSYLRATVYGALVIHPRAGRKYPFPKPDKEVPILLGEWFNANVVEVEEESLVTGGAPNISDAYTINGRPGDLFPCSSKHTYNLKVDQGKTYLLRIINAALNNQFFFKVANHSLTVVAVDASYTDLYVTDVVVLGPGQTTDVLLKANQAIGNYYMAAHPYASAAGIQFVENATTGIIRYNSGGTANSSAAPIMPVLPAFNDTPTAHKFYTNLTGLKTGPFWVPVPRNVDEKMFITFGLGVSICGPNNATCPNSPFGPTLRFSASMNNHSFVLPTRMSLLEAFFSNVSGIYTEDFPDNPPFVFDYTNNNLSFALAFTEKSTRVKKVKFNSTVEMVFQNTALIGIENHPIHLHGFNFHILAQGFGNYNATRDEKTFNLDNPQERNTVSVPVGGWAVVRFRANNPGVWFMHCHLDVHMPWGLATAIVVENGPTPSTKLPPPPADFPRC</sequence>
<dbReference type="OrthoDB" id="2121828at2759"/>
<dbReference type="InterPro" id="IPR033138">
    <property type="entry name" value="Cu_oxidase_CS"/>
</dbReference>
<dbReference type="AlphaFoldDB" id="A0A200R4S8"/>
<dbReference type="STRING" id="56857.A0A200R4S8"/>
<dbReference type="GO" id="GO:0052716">
    <property type="term" value="F:hydroquinone:oxygen oxidoreductase activity"/>
    <property type="evidence" value="ECO:0007669"/>
    <property type="project" value="UniProtKB-EC"/>
</dbReference>
<dbReference type="GO" id="GO:0046274">
    <property type="term" value="P:lignin catabolic process"/>
    <property type="evidence" value="ECO:0007669"/>
    <property type="project" value="UniProtKB-KW"/>
</dbReference>
<dbReference type="InParanoid" id="A0A200R4S8"/>
<keyword evidence="17" id="KW-1185">Reference proteome</keyword>
<keyword evidence="6 12" id="KW-0964">Secreted</keyword>
<evidence type="ECO:0000256" key="12">
    <source>
        <dbReference type="RuleBase" id="RU361119"/>
    </source>
</evidence>
<dbReference type="InterPro" id="IPR002355">
    <property type="entry name" value="Cu_oxidase_Cu_BS"/>
</dbReference>
<dbReference type="InterPro" id="IPR034285">
    <property type="entry name" value="CuRO_2_LCC"/>
</dbReference>
<comment type="caution">
    <text evidence="16">The sequence shown here is derived from an EMBL/GenBank/DDBJ whole genome shotgun (WGS) entry which is preliminary data.</text>
</comment>
<feature type="domain" description="Plastocyanin-like" evidence="13">
    <location>
        <begin position="160"/>
        <end position="310"/>
    </location>
</feature>
<dbReference type="Proteomes" id="UP000195402">
    <property type="component" value="Unassembled WGS sequence"/>
</dbReference>
<name>A0A200R4S8_MACCD</name>
<dbReference type="EMBL" id="MVGT01000437">
    <property type="protein sequence ID" value="OVA17721.1"/>
    <property type="molecule type" value="Genomic_DNA"/>
</dbReference>
<dbReference type="InterPro" id="IPR011706">
    <property type="entry name" value="Cu-oxidase_C"/>
</dbReference>
<dbReference type="InterPro" id="IPR034288">
    <property type="entry name" value="CuRO_1_LCC"/>
</dbReference>
<dbReference type="PROSITE" id="PS00080">
    <property type="entry name" value="MULTICOPPER_OXIDASE2"/>
    <property type="match status" value="1"/>
</dbReference>
<dbReference type="InterPro" id="IPR001117">
    <property type="entry name" value="Cu-oxidase_2nd"/>
</dbReference>
<comment type="subcellular location">
    <subcellularLocation>
        <location evidence="2 12">Secreted</location>
        <location evidence="2 12">Extracellular space</location>
        <location evidence="2 12">Apoplast</location>
    </subcellularLocation>
</comment>
<dbReference type="Gene3D" id="2.60.40.420">
    <property type="entry name" value="Cupredoxins - blue copper proteins"/>
    <property type="match status" value="3"/>
</dbReference>
<keyword evidence="7 12" id="KW-0479">Metal-binding</keyword>
<comment type="function">
    <text evidence="12">Lignin degradation and detoxification of lignin-derived products.</text>
</comment>
<feature type="signal peptide" evidence="12">
    <location>
        <begin position="1"/>
        <end position="17"/>
    </location>
</feature>
<feature type="chain" id="PRO_5011817769" description="Laccase" evidence="12">
    <location>
        <begin position="18"/>
        <end position="574"/>
    </location>
</feature>
<dbReference type="PANTHER" id="PTHR11709">
    <property type="entry name" value="MULTI-COPPER OXIDASE"/>
    <property type="match status" value="1"/>
</dbReference>
<evidence type="ECO:0000256" key="1">
    <source>
        <dbReference type="ARBA" id="ARBA00000349"/>
    </source>
</evidence>
<evidence type="ECO:0000313" key="17">
    <source>
        <dbReference type="Proteomes" id="UP000195402"/>
    </source>
</evidence>
<comment type="similarity">
    <text evidence="3 12">Belongs to the multicopper oxidase family.</text>
</comment>
<comment type="catalytic activity">
    <reaction evidence="1 12">
        <text>4 hydroquinone + O2 = 4 benzosemiquinone + 2 H2O</text>
        <dbReference type="Rhea" id="RHEA:11276"/>
        <dbReference type="ChEBI" id="CHEBI:15377"/>
        <dbReference type="ChEBI" id="CHEBI:15379"/>
        <dbReference type="ChEBI" id="CHEBI:17594"/>
        <dbReference type="ChEBI" id="CHEBI:17977"/>
        <dbReference type="EC" id="1.10.3.2"/>
    </reaction>
</comment>
<evidence type="ECO:0000256" key="11">
    <source>
        <dbReference type="ARBA" id="ARBA00023185"/>
    </source>
</evidence>
<keyword evidence="5 12" id="KW-0052">Apoplast</keyword>
<keyword evidence="12" id="KW-0732">Signal</keyword>
<dbReference type="InterPro" id="IPR011707">
    <property type="entry name" value="Cu-oxidase-like_N"/>
</dbReference>
<reference evidence="16 17" key="1">
    <citation type="journal article" date="2017" name="Mol. Plant">
        <title>The Genome of Medicinal Plant Macleaya cordata Provides New Insights into Benzylisoquinoline Alkaloids Metabolism.</title>
        <authorList>
            <person name="Liu X."/>
            <person name="Liu Y."/>
            <person name="Huang P."/>
            <person name="Ma Y."/>
            <person name="Qing Z."/>
            <person name="Tang Q."/>
            <person name="Cao H."/>
            <person name="Cheng P."/>
            <person name="Zheng Y."/>
            <person name="Yuan Z."/>
            <person name="Zhou Y."/>
            <person name="Liu J."/>
            <person name="Tang Z."/>
            <person name="Zhuo Y."/>
            <person name="Zhang Y."/>
            <person name="Yu L."/>
            <person name="Huang J."/>
            <person name="Yang P."/>
            <person name="Peng Q."/>
            <person name="Zhang J."/>
            <person name="Jiang W."/>
            <person name="Zhang Z."/>
            <person name="Lin K."/>
            <person name="Ro D.K."/>
            <person name="Chen X."/>
            <person name="Xiong X."/>
            <person name="Shang Y."/>
            <person name="Huang S."/>
            <person name="Zeng J."/>
        </authorList>
    </citation>
    <scope>NUCLEOTIDE SEQUENCE [LARGE SCALE GENOMIC DNA]</scope>
    <source>
        <strain evidence="17">cv. BLH2017</strain>
        <tissue evidence="16">Root</tissue>
    </source>
</reference>
<gene>
    <name evidence="16" type="ORF">BVC80_1835g97</name>
</gene>
<evidence type="ECO:0000256" key="9">
    <source>
        <dbReference type="ARBA" id="ARBA00023002"/>
    </source>
</evidence>
<keyword evidence="8 12" id="KW-0677">Repeat</keyword>
<dbReference type="InterPro" id="IPR045087">
    <property type="entry name" value="Cu-oxidase_fam"/>
</dbReference>
<dbReference type="InterPro" id="IPR034289">
    <property type="entry name" value="CuRO_3_LCC"/>
</dbReference>
<organism evidence="16 17">
    <name type="scientific">Macleaya cordata</name>
    <name type="common">Five-seeded plume-poppy</name>
    <name type="synonym">Bocconia cordata</name>
    <dbReference type="NCBI Taxonomy" id="56857"/>
    <lineage>
        <taxon>Eukaryota</taxon>
        <taxon>Viridiplantae</taxon>
        <taxon>Streptophyta</taxon>
        <taxon>Embryophyta</taxon>
        <taxon>Tracheophyta</taxon>
        <taxon>Spermatophyta</taxon>
        <taxon>Magnoliopsida</taxon>
        <taxon>Ranunculales</taxon>
        <taxon>Papaveraceae</taxon>
        <taxon>Papaveroideae</taxon>
        <taxon>Macleaya</taxon>
    </lineage>
</organism>
<evidence type="ECO:0000259" key="15">
    <source>
        <dbReference type="Pfam" id="PF07732"/>
    </source>
</evidence>
<dbReference type="PANTHER" id="PTHR11709:SF9">
    <property type="entry name" value="LACCASE-7"/>
    <property type="match status" value="1"/>
</dbReference>
<evidence type="ECO:0000256" key="6">
    <source>
        <dbReference type="ARBA" id="ARBA00022525"/>
    </source>
</evidence>
<evidence type="ECO:0000256" key="3">
    <source>
        <dbReference type="ARBA" id="ARBA00010609"/>
    </source>
</evidence>
<comment type="cofactor">
    <cofactor evidence="12">
        <name>Cu cation</name>
        <dbReference type="ChEBI" id="CHEBI:23378"/>
    </cofactor>
    <text evidence="12">Binds 4 Cu cations per monomer.</text>
</comment>
<feature type="domain" description="Plastocyanin-like" evidence="15">
    <location>
        <begin position="34"/>
        <end position="148"/>
    </location>
</feature>
<dbReference type="GO" id="GO:0048046">
    <property type="term" value="C:apoplast"/>
    <property type="evidence" value="ECO:0007669"/>
    <property type="project" value="UniProtKB-SubCell"/>
</dbReference>
<dbReference type="InterPro" id="IPR017761">
    <property type="entry name" value="Laccase"/>
</dbReference>
<dbReference type="EC" id="1.10.3.2" evidence="4 12"/>
<feature type="domain" description="Plastocyanin-like" evidence="14">
    <location>
        <begin position="423"/>
        <end position="556"/>
    </location>
</feature>
<keyword evidence="10 12" id="KW-0186">Copper</keyword>
<evidence type="ECO:0000313" key="16">
    <source>
        <dbReference type="EMBL" id="OVA17721.1"/>
    </source>
</evidence>
<dbReference type="SUPFAM" id="SSF49503">
    <property type="entry name" value="Cupredoxins"/>
    <property type="match status" value="3"/>
</dbReference>
<dbReference type="CDD" id="cd13897">
    <property type="entry name" value="CuRO_3_LCC_plant"/>
    <property type="match status" value="1"/>
</dbReference>
<dbReference type="FunFam" id="2.60.40.420:FF:000049">
    <property type="entry name" value="Laccase"/>
    <property type="match status" value="1"/>
</dbReference>
<dbReference type="CDD" id="cd13875">
    <property type="entry name" value="CuRO_2_LCC_plant"/>
    <property type="match status" value="1"/>
</dbReference>
<dbReference type="FunCoup" id="A0A200R4S8">
    <property type="interactions" value="32"/>
</dbReference>
<protein>
    <recommendedName>
        <fullName evidence="4 12">Laccase</fullName>
        <ecNumber evidence="4 12">1.10.3.2</ecNumber>
    </recommendedName>
    <alternativeName>
        <fullName evidence="12">Benzenediol:oxygen oxidoreductase</fullName>
    </alternativeName>
    <alternativeName>
        <fullName evidence="12">Diphenol oxidase</fullName>
    </alternativeName>
    <alternativeName>
        <fullName evidence="12">Urishiol oxidase</fullName>
    </alternativeName>
</protein>
<evidence type="ECO:0000256" key="7">
    <source>
        <dbReference type="ARBA" id="ARBA00022723"/>
    </source>
</evidence>